<dbReference type="InterPro" id="IPR029063">
    <property type="entry name" value="SAM-dependent_MTases_sf"/>
</dbReference>
<reference evidence="1 2" key="1">
    <citation type="submission" date="2021-08" db="EMBL/GenBank/DDBJ databases">
        <title>Comparative Genomics Analysis of the Genus Qipengyuania Reveals Extensive Genetic Diversity and Metabolic Versatility, Including the Description of Fifteen Novel Species.</title>
        <authorList>
            <person name="Liu Y."/>
        </authorList>
    </citation>
    <scope>NUCLEOTIDE SEQUENCE [LARGE SCALE GENOMIC DNA]</scope>
    <source>
        <strain evidence="1 2">1NDH1</strain>
    </source>
</reference>
<dbReference type="Proteomes" id="UP000824321">
    <property type="component" value="Chromosome"/>
</dbReference>
<sequence>MSIAASRFFSLPPEQITPALEAAFFSSLKTGNDTFKKTDVRRFEEIDGVVAAELAKAFPGQALELLDVGISSGTTTLELAEALESTGLDFRITATDRSFAASILDGPLGSRALVEDSGHILQFEIMGRPLRAWDRRLDRFTGRSILNAALRKVIGRSAREQVGVRPVELVSPRLKEQPGVTIAEDDIFTRTPAFEHKFHFVRAANILNLDYFDKDRISTGVGHLRAYLRSPGALLLLVRTDKVTSRNHGTLFRLDEDYRFEVVRRFGDGSEVEDLVLAVA</sequence>
<protein>
    <recommendedName>
        <fullName evidence="3">Class I SAM-dependent methyltransferase</fullName>
    </recommendedName>
</protein>
<evidence type="ECO:0000313" key="1">
    <source>
        <dbReference type="EMBL" id="QZD95729.1"/>
    </source>
</evidence>
<dbReference type="SUPFAM" id="SSF53335">
    <property type="entry name" value="S-adenosyl-L-methionine-dependent methyltransferases"/>
    <property type="match status" value="1"/>
</dbReference>
<evidence type="ECO:0008006" key="3">
    <source>
        <dbReference type="Google" id="ProtNLM"/>
    </source>
</evidence>
<dbReference type="EMBL" id="CP081294">
    <property type="protein sequence ID" value="QZD95729.1"/>
    <property type="molecule type" value="Genomic_DNA"/>
</dbReference>
<organism evidence="1 2">
    <name type="scientific">Qipengyuania gelatinilytica</name>
    <dbReference type="NCBI Taxonomy" id="2867231"/>
    <lineage>
        <taxon>Bacteria</taxon>
        <taxon>Pseudomonadati</taxon>
        <taxon>Pseudomonadota</taxon>
        <taxon>Alphaproteobacteria</taxon>
        <taxon>Sphingomonadales</taxon>
        <taxon>Erythrobacteraceae</taxon>
        <taxon>Qipengyuania</taxon>
    </lineage>
</organism>
<dbReference type="RefSeq" id="WP_221431458.1">
    <property type="nucleotide sequence ID" value="NZ_CP081294.1"/>
</dbReference>
<evidence type="ECO:0000313" key="2">
    <source>
        <dbReference type="Proteomes" id="UP000824321"/>
    </source>
</evidence>
<keyword evidence="2" id="KW-1185">Reference proteome</keyword>
<proteinExistence type="predicted"/>
<gene>
    <name evidence="1" type="ORF">K3136_03105</name>
</gene>
<dbReference type="Gene3D" id="3.40.50.150">
    <property type="entry name" value="Vaccinia Virus protein VP39"/>
    <property type="match status" value="1"/>
</dbReference>
<accession>A0ABX9A658</accession>
<name>A0ABX9A658_9SPHN</name>